<dbReference type="EMBL" id="PKJS01000030">
    <property type="protein sequence ID" value="PKZ67690.1"/>
    <property type="molecule type" value="Genomic_DNA"/>
</dbReference>
<dbReference type="Proteomes" id="UP000229340">
    <property type="component" value="Plasmid pNP7-7"/>
</dbReference>
<gene>
    <name evidence="2" type="ORF">CYJ96_12455</name>
    <name evidence="1" type="ORF">NP7_12525</name>
</gene>
<protein>
    <submittedName>
        <fullName evidence="1">Uncharacterized protein</fullName>
    </submittedName>
</protein>
<reference evidence="2 4" key="2">
    <citation type="submission" date="2017-12" db="EMBL/GenBank/DDBJ databases">
        <title>Phylogenetic diversity of female urinary microbiome.</title>
        <authorList>
            <person name="Thomas-White K."/>
            <person name="Wolfe A.J."/>
        </authorList>
    </citation>
    <scope>NUCLEOTIDE SEQUENCE [LARGE SCALE GENOMIC DNA]</scope>
    <source>
        <strain evidence="2 4">UMB0416</strain>
    </source>
</reference>
<organism evidence="1 3">
    <name type="scientific">Faucicola osloensis</name>
    <name type="common">Moraxella osloensis</name>
    <dbReference type="NCBI Taxonomy" id="34062"/>
    <lineage>
        <taxon>Bacteria</taxon>
        <taxon>Pseudomonadati</taxon>
        <taxon>Pseudomonadota</taxon>
        <taxon>Gammaproteobacteria</taxon>
        <taxon>Moraxellales</taxon>
        <taxon>Moraxellaceae</taxon>
        <taxon>Faucicola</taxon>
    </lineage>
</organism>
<accession>A0A2D2LYR5</accession>
<keyword evidence="1" id="KW-0614">Plasmid</keyword>
<proteinExistence type="predicted"/>
<evidence type="ECO:0000313" key="2">
    <source>
        <dbReference type="EMBL" id="PKZ67690.1"/>
    </source>
</evidence>
<evidence type="ECO:0000313" key="3">
    <source>
        <dbReference type="Proteomes" id="UP000229340"/>
    </source>
</evidence>
<evidence type="ECO:0000313" key="1">
    <source>
        <dbReference type="EMBL" id="ATR80159.1"/>
    </source>
</evidence>
<name>A0A2D2LYR5_FAUOS</name>
<geneLocation type="plasmid" evidence="1">
    <name>pNP7-7</name>
</geneLocation>
<dbReference type="RefSeq" id="WP_100271422.1">
    <property type="nucleotide sequence ID" value="NZ_CP024450.1"/>
</dbReference>
<reference evidence="1" key="3">
    <citation type="journal article" date="2018" name="Genome Announc.">
        <title>Complete Genome Sequences of Three Moraxella osloensis Strains Isolated from Human Skin.</title>
        <authorList>
            <person name="Lim J.Y."/>
            <person name="Hwang I."/>
            <person name="Ganzorig M."/>
            <person name="Huang S.L."/>
            <person name="Cho G.S."/>
            <person name="Franz C.M.A.P."/>
            <person name="Lee K."/>
        </authorList>
    </citation>
    <scope>NUCLEOTIDE SEQUENCE</scope>
    <source>
        <strain evidence="1">NP7</strain>
        <plasmid evidence="1">pNP7-7</plasmid>
    </source>
</reference>
<sequence>MENYTVKLTEQEINTILMALSGNVAVYESTRVKYDVKDLFHPDFGIPLAFEQEKEDNFALQQKLAKVKENQNAQ</sequence>
<evidence type="ECO:0000313" key="4">
    <source>
        <dbReference type="Proteomes" id="UP000234914"/>
    </source>
</evidence>
<dbReference type="EMBL" id="CP024450">
    <property type="protein sequence ID" value="ATR80159.1"/>
    <property type="molecule type" value="Genomic_DNA"/>
</dbReference>
<reference evidence="1" key="4">
    <citation type="journal article" date="2018" name="Misainmurhag Hoiji">
        <title>Complete genome sequence of multidrug-resistant Moraxella osloensis NP7 with multiple plasmids isolated from human skin.</title>
        <authorList>
            <person name="Ganzorig M."/>
            <person name="Lim J.Y."/>
            <person name="Hwang I."/>
            <person name="Lee K."/>
        </authorList>
    </citation>
    <scope>NUCLEOTIDE SEQUENCE</scope>
    <source>
        <strain evidence="1">NP7</strain>
        <plasmid evidence="1">pNP7-7</plasmid>
    </source>
</reference>
<dbReference type="Proteomes" id="UP000234914">
    <property type="component" value="Unassembled WGS sequence"/>
</dbReference>
<geneLocation type="plasmid" evidence="3">
    <name>pnp7-7</name>
</geneLocation>
<reference evidence="3" key="1">
    <citation type="submission" date="2017-10" db="EMBL/GenBank/DDBJ databases">
        <title>Complete genome sequence of Moraxella osloensis NP7 isolated from human skin.</title>
        <authorList>
            <person name="Lee K."/>
            <person name="Lim J.Y."/>
            <person name="Hwang I."/>
        </authorList>
    </citation>
    <scope>NUCLEOTIDE SEQUENCE [LARGE SCALE GENOMIC DNA]</scope>
    <source>
        <strain evidence="3">NP7</strain>
        <plasmid evidence="3">pnp7-7</plasmid>
    </source>
</reference>
<dbReference type="AlphaFoldDB" id="A0A2D2LYR5"/>